<evidence type="ECO:0000256" key="2">
    <source>
        <dbReference type="ARBA" id="ARBA00022803"/>
    </source>
</evidence>
<proteinExistence type="predicted"/>
<dbReference type="SUPFAM" id="SSF48452">
    <property type="entry name" value="TPR-like"/>
    <property type="match status" value="2"/>
</dbReference>
<dbReference type="RefSeq" id="WP_075902518.1">
    <property type="nucleotide sequence ID" value="NZ_MKZS01000001.1"/>
</dbReference>
<keyword evidence="5" id="KW-1185">Reference proteome</keyword>
<dbReference type="PANTHER" id="PTHR44858">
    <property type="entry name" value="TETRATRICOPEPTIDE REPEAT PROTEIN 6"/>
    <property type="match status" value="1"/>
</dbReference>
<dbReference type="InterPro" id="IPR019734">
    <property type="entry name" value="TPR_rpt"/>
</dbReference>
<dbReference type="PANTHER" id="PTHR44858:SF1">
    <property type="entry name" value="UDP-N-ACETYLGLUCOSAMINE--PEPTIDE N-ACETYLGLUCOSAMINYLTRANSFERASE SPINDLY-RELATED"/>
    <property type="match status" value="1"/>
</dbReference>
<dbReference type="InterPro" id="IPR050498">
    <property type="entry name" value="Ycf3"/>
</dbReference>
<feature type="repeat" description="TPR" evidence="3">
    <location>
        <begin position="22"/>
        <end position="55"/>
    </location>
</feature>
<name>A0A1U7N658_9CYAN</name>
<dbReference type="Gene3D" id="1.25.40.10">
    <property type="entry name" value="Tetratricopeptide repeat domain"/>
    <property type="match status" value="3"/>
</dbReference>
<dbReference type="Pfam" id="PF00515">
    <property type="entry name" value="TPR_1"/>
    <property type="match status" value="1"/>
</dbReference>
<evidence type="ECO:0000313" key="4">
    <source>
        <dbReference type="EMBL" id="OLT61421.1"/>
    </source>
</evidence>
<evidence type="ECO:0000256" key="1">
    <source>
        <dbReference type="ARBA" id="ARBA00022737"/>
    </source>
</evidence>
<accession>A0A1U7N658</accession>
<feature type="repeat" description="TPR" evidence="3">
    <location>
        <begin position="56"/>
        <end position="89"/>
    </location>
</feature>
<gene>
    <name evidence="4" type="ORF">BJP37_22830</name>
</gene>
<evidence type="ECO:0000256" key="3">
    <source>
        <dbReference type="PROSITE-ProRule" id="PRU00339"/>
    </source>
</evidence>
<keyword evidence="2 3" id="KW-0802">TPR repeat</keyword>
<dbReference type="EMBL" id="MKZS01000001">
    <property type="protein sequence ID" value="OLT61421.1"/>
    <property type="molecule type" value="Genomic_DNA"/>
</dbReference>
<sequence length="302" mass="34609">MTAYQQTVSNLNLASAQNPEKAKALAQQGEADRLMGDFEAALAKFTDAIELNFNNPWALAHRGQTYYQIKRYDEARTDFSRAIDLNPNYLWALAHRGVTYRFMGEAYYTMAVADLDRAIELKPDYLWAIAYRARVYELMKCYKKALIDFDRAIAFDKTIFVKNWQIERGLILCYDGQYAEAIACCQQRLEEVPDDTTALYCIAVAKARWQGLTQAKSEIERTRSVLRSQWQTGDRGDILYRLSGLAILVGNCEQAWEYLEEAIPINDEAIELVGHDPAWMEWRDDPKTQALLAIEKGVGSRE</sequence>
<reference evidence="4 5" key="1">
    <citation type="submission" date="2016-10" db="EMBL/GenBank/DDBJ databases">
        <title>Comparative genomics uncovers the prolific and rare metabolic potential of the cyanobacterial genus Moorea.</title>
        <authorList>
            <person name="Leao T."/>
            <person name="Castelao G."/>
            <person name="Korobeynikov A."/>
            <person name="Monroe E.A."/>
            <person name="Podell S."/>
            <person name="Glukhov E."/>
            <person name="Allen E."/>
            <person name="Gerwick W.H."/>
            <person name="Gerwick L."/>
        </authorList>
    </citation>
    <scope>NUCLEOTIDE SEQUENCE [LARGE SCALE GENOMIC DNA]</scope>
    <source>
        <strain evidence="4 5">PNG5-198</strain>
    </source>
</reference>
<dbReference type="SMART" id="SM00028">
    <property type="entry name" value="TPR"/>
    <property type="match status" value="6"/>
</dbReference>
<dbReference type="PROSITE" id="PS50293">
    <property type="entry name" value="TPR_REGION"/>
    <property type="match status" value="1"/>
</dbReference>
<organism evidence="4 5">
    <name type="scientific">Moorena bouillonii PNG</name>
    <dbReference type="NCBI Taxonomy" id="568701"/>
    <lineage>
        <taxon>Bacteria</taxon>
        <taxon>Bacillati</taxon>
        <taxon>Cyanobacteriota</taxon>
        <taxon>Cyanophyceae</taxon>
        <taxon>Coleofasciculales</taxon>
        <taxon>Coleofasciculaceae</taxon>
        <taxon>Moorena</taxon>
    </lineage>
</organism>
<keyword evidence="1" id="KW-0677">Repeat</keyword>
<dbReference type="AlphaFoldDB" id="A0A1U7N658"/>
<evidence type="ECO:0000313" key="5">
    <source>
        <dbReference type="Proteomes" id="UP000186657"/>
    </source>
</evidence>
<protein>
    <submittedName>
        <fullName evidence="4">Uncharacterized protein</fullName>
    </submittedName>
</protein>
<dbReference type="InterPro" id="IPR011990">
    <property type="entry name" value="TPR-like_helical_dom_sf"/>
</dbReference>
<dbReference type="PROSITE" id="PS50005">
    <property type="entry name" value="TPR"/>
    <property type="match status" value="2"/>
</dbReference>
<dbReference type="Proteomes" id="UP000186657">
    <property type="component" value="Unassembled WGS sequence"/>
</dbReference>
<comment type="caution">
    <text evidence="4">The sequence shown here is derived from an EMBL/GenBank/DDBJ whole genome shotgun (WGS) entry which is preliminary data.</text>
</comment>